<dbReference type="Gene3D" id="3.40.630.30">
    <property type="match status" value="1"/>
</dbReference>
<dbReference type="GeneID" id="76630576"/>
<dbReference type="InterPro" id="IPR050276">
    <property type="entry name" value="MshD_Acetyltransferase"/>
</dbReference>
<evidence type="ECO:0000313" key="3">
    <source>
        <dbReference type="Proteomes" id="UP001596445"/>
    </source>
</evidence>
<dbReference type="EMBL" id="JBHSZI010000001">
    <property type="protein sequence ID" value="MFC7058568.1"/>
    <property type="molecule type" value="Genomic_DNA"/>
</dbReference>
<keyword evidence="2" id="KW-0012">Acyltransferase</keyword>
<dbReference type="InterPro" id="IPR016181">
    <property type="entry name" value="Acyl_CoA_acyltransferase"/>
</dbReference>
<dbReference type="CDD" id="cd04301">
    <property type="entry name" value="NAT_SF"/>
    <property type="match status" value="1"/>
</dbReference>
<name>A0ABD5W5R8_9EURY</name>
<dbReference type="InterPro" id="IPR000182">
    <property type="entry name" value="GNAT_dom"/>
</dbReference>
<dbReference type="RefSeq" id="WP_267161280.1">
    <property type="nucleotide sequence ID" value="NZ_CP112972.1"/>
</dbReference>
<comment type="caution">
    <text evidence="2">The sequence shown here is derived from an EMBL/GenBank/DDBJ whole genome shotgun (WGS) entry which is preliminary data.</text>
</comment>
<proteinExistence type="predicted"/>
<reference evidence="2 3" key="1">
    <citation type="journal article" date="2019" name="Int. J. Syst. Evol. Microbiol.">
        <title>The Global Catalogue of Microorganisms (GCM) 10K type strain sequencing project: providing services to taxonomists for standard genome sequencing and annotation.</title>
        <authorList>
            <consortium name="The Broad Institute Genomics Platform"/>
            <consortium name="The Broad Institute Genome Sequencing Center for Infectious Disease"/>
            <person name="Wu L."/>
            <person name="Ma J."/>
        </authorList>
    </citation>
    <scope>NUCLEOTIDE SEQUENCE [LARGE SCALE GENOMIC DNA]</scope>
    <source>
        <strain evidence="2 3">JCM 30072</strain>
    </source>
</reference>
<dbReference type="Proteomes" id="UP001596445">
    <property type="component" value="Unassembled WGS sequence"/>
</dbReference>
<protein>
    <submittedName>
        <fullName evidence="2">GNAT family N-acetyltransferase</fullName>
        <ecNumber evidence="2">2.3.-.-</ecNumber>
    </submittedName>
</protein>
<dbReference type="PANTHER" id="PTHR43617">
    <property type="entry name" value="L-AMINO ACID N-ACETYLTRANSFERASE"/>
    <property type="match status" value="1"/>
</dbReference>
<sequence length="179" mass="20121">MGVREFVRTVRERVGPERIRPSHPPQAFTDDAGREIAVRAYHKEDRAQLVEMYDDFAPEQRAQGVPPLSEPAIREWLDTILDGPDVVACHGDRVVGHVSFVPDDTGRHELAIFVHQEYQGAGIGTRLLSAGMGHAQAEGTEYVWLSVGKSERKLQRLYSRAGFSVVNPMSITHRMSRYL</sequence>
<dbReference type="PROSITE" id="PS51186">
    <property type="entry name" value="GNAT"/>
    <property type="match status" value="1"/>
</dbReference>
<organism evidence="2 3">
    <name type="scientific">Halovenus salina</name>
    <dbReference type="NCBI Taxonomy" id="1510225"/>
    <lineage>
        <taxon>Archaea</taxon>
        <taxon>Methanobacteriati</taxon>
        <taxon>Methanobacteriota</taxon>
        <taxon>Stenosarchaea group</taxon>
        <taxon>Halobacteria</taxon>
        <taxon>Halobacteriales</taxon>
        <taxon>Haloarculaceae</taxon>
        <taxon>Halovenus</taxon>
    </lineage>
</organism>
<dbReference type="PANTHER" id="PTHR43617:SF34">
    <property type="entry name" value="PUTATIVE-RELATED"/>
    <property type="match status" value="1"/>
</dbReference>
<keyword evidence="3" id="KW-1185">Reference proteome</keyword>
<dbReference type="GO" id="GO:0016746">
    <property type="term" value="F:acyltransferase activity"/>
    <property type="evidence" value="ECO:0007669"/>
    <property type="project" value="UniProtKB-KW"/>
</dbReference>
<accession>A0ABD5W5R8</accession>
<keyword evidence="2" id="KW-0808">Transferase</keyword>
<evidence type="ECO:0000259" key="1">
    <source>
        <dbReference type="PROSITE" id="PS51186"/>
    </source>
</evidence>
<dbReference type="EC" id="2.3.-.-" evidence="2"/>
<dbReference type="AlphaFoldDB" id="A0ABD5W5R8"/>
<dbReference type="Pfam" id="PF00583">
    <property type="entry name" value="Acetyltransf_1"/>
    <property type="match status" value="1"/>
</dbReference>
<evidence type="ECO:0000313" key="2">
    <source>
        <dbReference type="EMBL" id="MFC7058568.1"/>
    </source>
</evidence>
<gene>
    <name evidence="2" type="ORF">ACFQQG_10740</name>
</gene>
<feature type="domain" description="N-acetyltransferase" evidence="1">
    <location>
        <begin position="36"/>
        <end position="179"/>
    </location>
</feature>
<dbReference type="SUPFAM" id="SSF55729">
    <property type="entry name" value="Acyl-CoA N-acyltransferases (Nat)"/>
    <property type="match status" value="1"/>
</dbReference>